<dbReference type="InterPro" id="IPR001810">
    <property type="entry name" value="F-box_dom"/>
</dbReference>
<dbReference type="Pfam" id="PF07734">
    <property type="entry name" value="FBA_1"/>
    <property type="match status" value="1"/>
</dbReference>
<reference evidence="2 3" key="1">
    <citation type="submission" date="2018-10" db="EMBL/GenBank/DDBJ databases">
        <title>A high-quality apple genome assembly.</title>
        <authorList>
            <person name="Hu J."/>
        </authorList>
    </citation>
    <scope>NUCLEOTIDE SEQUENCE [LARGE SCALE GENOMIC DNA]</scope>
    <source>
        <strain evidence="3">cv. HFTH1</strain>
        <tissue evidence="2">Young leaf</tissue>
    </source>
</reference>
<evidence type="ECO:0000313" key="3">
    <source>
        <dbReference type="Proteomes" id="UP000290289"/>
    </source>
</evidence>
<dbReference type="PANTHER" id="PTHR31672:SF10">
    <property type="entry name" value="F-BOX DOMAIN-CONTAINING PROTEIN"/>
    <property type="match status" value="1"/>
</dbReference>
<dbReference type="InterPro" id="IPR006527">
    <property type="entry name" value="F-box-assoc_dom_typ1"/>
</dbReference>
<proteinExistence type="predicted"/>
<name>A0A498IIK2_MALDO</name>
<feature type="domain" description="F-box" evidence="1">
    <location>
        <begin position="34"/>
        <end position="85"/>
    </location>
</feature>
<dbReference type="InterPro" id="IPR050796">
    <property type="entry name" value="SCF_F-box_component"/>
</dbReference>
<sequence>MSVDNVEGSRSKRKWTEAISVDDVPKKIIPHKRQRYEQVFPEDIEHEILLRLPARSLTKFTGVCKSWRCLIRSHKFIHAHLYRSIIQPNSQNDGGQLLIHCSDKRDGTPNSTSVYFNLTKLLFVAYVEVNRPSTSTAPLPQPQGDNKTMDSDVKRRCCELVGICNGLVCLLIDKTRILLWNPWIRKFVILPPPGVTLKSNKDSKVRRSEAYALGFDLCNNDYKVLRTVSYSTITRLSCKFEIWSLARGSWKSLRDSFDEKLIVSFDMSTELFGKIAMPKAVLRRPTSCTPGPQMLKQICHVSSYKESLAFFEKHESMGPDIFVRYDMWVMKEYGVAESWEKILTISRESELVHRPLVFRRRGEVVLESSSVFYGSLRYHSMDPDTKQS</sequence>
<dbReference type="AlphaFoldDB" id="A0A498IIK2"/>
<dbReference type="NCBIfam" id="TIGR01640">
    <property type="entry name" value="F_box_assoc_1"/>
    <property type="match status" value="1"/>
</dbReference>
<dbReference type="SMART" id="SM00256">
    <property type="entry name" value="FBOX"/>
    <property type="match status" value="1"/>
</dbReference>
<gene>
    <name evidence="2" type="ORF">DVH24_036296</name>
</gene>
<dbReference type="PROSITE" id="PS50181">
    <property type="entry name" value="FBOX"/>
    <property type="match status" value="1"/>
</dbReference>
<comment type="caution">
    <text evidence="2">The sequence shown here is derived from an EMBL/GenBank/DDBJ whole genome shotgun (WGS) entry which is preliminary data.</text>
</comment>
<organism evidence="2 3">
    <name type="scientific">Malus domestica</name>
    <name type="common">Apple</name>
    <name type="synonym">Pyrus malus</name>
    <dbReference type="NCBI Taxonomy" id="3750"/>
    <lineage>
        <taxon>Eukaryota</taxon>
        <taxon>Viridiplantae</taxon>
        <taxon>Streptophyta</taxon>
        <taxon>Embryophyta</taxon>
        <taxon>Tracheophyta</taxon>
        <taxon>Spermatophyta</taxon>
        <taxon>Magnoliopsida</taxon>
        <taxon>eudicotyledons</taxon>
        <taxon>Gunneridae</taxon>
        <taxon>Pentapetalae</taxon>
        <taxon>rosids</taxon>
        <taxon>fabids</taxon>
        <taxon>Rosales</taxon>
        <taxon>Rosaceae</taxon>
        <taxon>Amygdaloideae</taxon>
        <taxon>Maleae</taxon>
        <taxon>Malus</taxon>
    </lineage>
</organism>
<protein>
    <recommendedName>
        <fullName evidence="1">F-box domain-containing protein</fullName>
    </recommendedName>
</protein>
<keyword evidence="3" id="KW-1185">Reference proteome</keyword>
<dbReference type="Gene3D" id="1.20.1280.50">
    <property type="match status" value="1"/>
</dbReference>
<evidence type="ECO:0000313" key="2">
    <source>
        <dbReference type="EMBL" id="RXH81955.1"/>
    </source>
</evidence>
<dbReference type="InterPro" id="IPR036047">
    <property type="entry name" value="F-box-like_dom_sf"/>
</dbReference>
<dbReference type="SUPFAM" id="SSF81383">
    <property type="entry name" value="F-box domain"/>
    <property type="match status" value="1"/>
</dbReference>
<dbReference type="InterPro" id="IPR017451">
    <property type="entry name" value="F-box-assoc_interact_dom"/>
</dbReference>
<dbReference type="PANTHER" id="PTHR31672">
    <property type="entry name" value="BNACNNG10540D PROTEIN"/>
    <property type="match status" value="1"/>
</dbReference>
<dbReference type="Proteomes" id="UP000290289">
    <property type="component" value="Chromosome 12"/>
</dbReference>
<evidence type="ECO:0000259" key="1">
    <source>
        <dbReference type="PROSITE" id="PS50181"/>
    </source>
</evidence>
<dbReference type="EMBL" id="RDQH01000338">
    <property type="protein sequence ID" value="RXH81955.1"/>
    <property type="molecule type" value="Genomic_DNA"/>
</dbReference>
<dbReference type="Pfam" id="PF00646">
    <property type="entry name" value="F-box"/>
    <property type="match status" value="1"/>
</dbReference>
<accession>A0A498IIK2</accession>